<evidence type="ECO:0000313" key="4">
    <source>
        <dbReference type="Proteomes" id="UP000024635"/>
    </source>
</evidence>
<proteinExistence type="predicted"/>
<keyword evidence="2" id="KW-0732">Signal</keyword>
<feature type="chain" id="PRO_5001490668" evidence="2">
    <location>
        <begin position="23"/>
        <end position="99"/>
    </location>
</feature>
<evidence type="ECO:0000256" key="1">
    <source>
        <dbReference type="SAM" id="Phobius"/>
    </source>
</evidence>
<evidence type="ECO:0000313" key="3">
    <source>
        <dbReference type="EMBL" id="EYC37923.1"/>
    </source>
</evidence>
<name>A0A016WFY0_9BILA</name>
<keyword evidence="4" id="KW-1185">Reference proteome</keyword>
<feature type="transmembrane region" description="Helical" evidence="1">
    <location>
        <begin position="46"/>
        <end position="68"/>
    </location>
</feature>
<gene>
    <name evidence="3" type="primary">Acey_s0756.g2085</name>
    <name evidence="3" type="ORF">Y032_0756g2085</name>
</gene>
<reference evidence="4" key="1">
    <citation type="journal article" date="2015" name="Nat. Genet.">
        <title>The genome and transcriptome of the zoonotic hookworm Ancylostoma ceylanicum identify infection-specific gene families.</title>
        <authorList>
            <person name="Schwarz E.M."/>
            <person name="Hu Y."/>
            <person name="Antoshechkin I."/>
            <person name="Miller M.M."/>
            <person name="Sternberg P.W."/>
            <person name="Aroian R.V."/>
        </authorList>
    </citation>
    <scope>NUCLEOTIDE SEQUENCE</scope>
    <source>
        <strain evidence="4">HY135</strain>
    </source>
</reference>
<dbReference type="Proteomes" id="UP000024635">
    <property type="component" value="Unassembled WGS sequence"/>
</dbReference>
<accession>A0A016WFY0</accession>
<organism evidence="3 4">
    <name type="scientific">Ancylostoma ceylanicum</name>
    <dbReference type="NCBI Taxonomy" id="53326"/>
    <lineage>
        <taxon>Eukaryota</taxon>
        <taxon>Metazoa</taxon>
        <taxon>Ecdysozoa</taxon>
        <taxon>Nematoda</taxon>
        <taxon>Chromadorea</taxon>
        <taxon>Rhabditida</taxon>
        <taxon>Rhabditina</taxon>
        <taxon>Rhabditomorpha</taxon>
        <taxon>Strongyloidea</taxon>
        <taxon>Ancylostomatidae</taxon>
        <taxon>Ancylostomatinae</taxon>
        <taxon>Ancylostoma</taxon>
    </lineage>
</organism>
<sequence>MHALRGILFVVFLLLVVSSSEGTSFMSPSSAEKRHTECLDKVLSNYFGLDYVFLWFIQLFTIMLTGSLQCPLGPLWSYPNAECRWKCHQEWKINRQQFF</sequence>
<keyword evidence="1" id="KW-0472">Membrane</keyword>
<dbReference type="AlphaFoldDB" id="A0A016WFY0"/>
<keyword evidence="1" id="KW-0812">Transmembrane</keyword>
<dbReference type="EMBL" id="JARK01000356">
    <property type="protein sequence ID" value="EYC37923.1"/>
    <property type="molecule type" value="Genomic_DNA"/>
</dbReference>
<protein>
    <submittedName>
        <fullName evidence="3">Uncharacterized protein</fullName>
    </submittedName>
</protein>
<keyword evidence="1" id="KW-1133">Transmembrane helix</keyword>
<feature type="signal peptide" evidence="2">
    <location>
        <begin position="1"/>
        <end position="22"/>
    </location>
</feature>
<comment type="caution">
    <text evidence="3">The sequence shown here is derived from an EMBL/GenBank/DDBJ whole genome shotgun (WGS) entry which is preliminary data.</text>
</comment>
<evidence type="ECO:0000256" key="2">
    <source>
        <dbReference type="SAM" id="SignalP"/>
    </source>
</evidence>